<protein>
    <recommendedName>
        <fullName evidence="3">DUF1289 domain-containing protein</fullName>
    </recommendedName>
</protein>
<dbReference type="STRING" id="937218.SAMN06297251_10947"/>
<accession>A0A1W2C9C5</accession>
<evidence type="ECO:0000313" key="1">
    <source>
        <dbReference type="EMBL" id="SMC81696.1"/>
    </source>
</evidence>
<organism evidence="1 2">
    <name type="scientific">Fulvimarina manganoxydans</name>
    <dbReference type="NCBI Taxonomy" id="937218"/>
    <lineage>
        <taxon>Bacteria</taxon>
        <taxon>Pseudomonadati</taxon>
        <taxon>Pseudomonadota</taxon>
        <taxon>Alphaproteobacteria</taxon>
        <taxon>Hyphomicrobiales</taxon>
        <taxon>Aurantimonadaceae</taxon>
        <taxon>Fulvimarina</taxon>
    </lineage>
</organism>
<sequence length="86" mass="9952">MAGLWRKAPSPCIGICKRPEGGPCVGCGLTKAEKKSFKRRRKKPERKALFRLALERLEAMGKRARFEHVYRRRCAKKERPCPLDKL</sequence>
<dbReference type="AlphaFoldDB" id="A0A1W2C9C5"/>
<evidence type="ECO:0008006" key="3">
    <source>
        <dbReference type="Google" id="ProtNLM"/>
    </source>
</evidence>
<reference evidence="1 2" key="1">
    <citation type="submission" date="2017-04" db="EMBL/GenBank/DDBJ databases">
        <authorList>
            <person name="Afonso C.L."/>
            <person name="Miller P.J."/>
            <person name="Scott M.A."/>
            <person name="Spackman E."/>
            <person name="Goraichik I."/>
            <person name="Dimitrov K.M."/>
            <person name="Suarez D.L."/>
            <person name="Swayne D.E."/>
        </authorList>
    </citation>
    <scope>NUCLEOTIDE SEQUENCE [LARGE SCALE GENOMIC DNA]</scope>
    <source>
        <strain evidence="1 2">CGMCC 1.10972</strain>
    </source>
</reference>
<keyword evidence="2" id="KW-1185">Reference proteome</keyword>
<dbReference type="OrthoDB" id="7906652at2"/>
<dbReference type="Pfam" id="PF06945">
    <property type="entry name" value="DUF1289"/>
    <property type="match status" value="1"/>
</dbReference>
<evidence type="ECO:0000313" key="2">
    <source>
        <dbReference type="Proteomes" id="UP000192656"/>
    </source>
</evidence>
<gene>
    <name evidence="1" type="ORF">SAMN06297251_10947</name>
</gene>
<dbReference type="InterPro" id="IPR010710">
    <property type="entry name" value="DUF1289"/>
</dbReference>
<proteinExistence type="predicted"/>
<dbReference type="RefSeq" id="WP_084410211.1">
    <property type="nucleotide sequence ID" value="NZ_FWXR01000009.1"/>
</dbReference>
<name>A0A1W2C9C5_9HYPH</name>
<dbReference type="EMBL" id="FWXR01000009">
    <property type="protein sequence ID" value="SMC81696.1"/>
    <property type="molecule type" value="Genomic_DNA"/>
</dbReference>
<dbReference type="Proteomes" id="UP000192656">
    <property type="component" value="Unassembled WGS sequence"/>
</dbReference>